<feature type="domain" description="J" evidence="7">
    <location>
        <begin position="24"/>
        <end position="89"/>
    </location>
</feature>
<dbReference type="EMBL" id="UYYF01004286">
    <property type="protein sequence ID" value="VDN01468.1"/>
    <property type="molecule type" value="Genomic_DNA"/>
</dbReference>
<keyword evidence="10" id="KW-1185">Reference proteome</keyword>
<dbReference type="InterPro" id="IPR036869">
    <property type="entry name" value="J_dom_sf"/>
</dbReference>
<evidence type="ECO:0000256" key="5">
    <source>
        <dbReference type="ARBA" id="ARBA00035043"/>
    </source>
</evidence>
<dbReference type="PRINTS" id="PR00625">
    <property type="entry name" value="JDOMAIN"/>
</dbReference>
<name>A0A0N5CVN5_THECL</name>
<dbReference type="InterPro" id="IPR013766">
    <property type="entry name" value="Thioredoxin_domain"/>
</dbReference>
<dbReference type="Proteomes" id="UP000276776">
    <property type="component" value="Unassembled WGS sequence"/>
</dbReference>
<dbReference type="FunFam" id="1.10.287.110:FF:000029">
    <property type="entry name" value="DnaJ homolog subfamily C member 10"/>
    <property type="match status" value="1"/>
</dbReference>
<dbReference type="GO" id="GO:0016671">
    <property type="term" value="F:oxidoreductase activity, acting on a sulfur group of donors, disulfide as acceptor"/>
    <property type="evidence" value="ECO:0007669"/>
    <property type="project" value="TreeGrafter"/>
</dbReference>
<feature type="signal peptide" evidence="6">
    <location>
        <begin position="1"/>
        <end position="22"/>
    </location>
</feature>
<dbReference type="SUPFAM" id="SSF52833">
    <property type="entry name" value="Thioredoxin-like"/>
    <property type="match status" value="4"/>
</dbReference>
<evidence type="ECO:0000313" key="9">
    <source>
        <dbReference type="EMBL" id="VDN01468.1"/>
    </source>
</evidence>
<gene>
    <name evidence="9" type="ORF">TCLT_LOCUS4369</name>
</gene>
<dbReference type="AlphaFoldDB" id="A0A0N5CVN5"/>
<dbReference type="InterPro" id="IPR001623">
    <property type="entry name" value="DnaJ_domain"/>
</dbReference>
<dbReference type="InterPro" id="IPR036249">
    <property type="entry name" value="Thioredoxin-like_sf"/>
</dbReference>
<evidence type="ECO:0000313" key="10">
    <source>
        <dbReference type="Proteomes" id="UP000276776"/>
    </source>
</evidence>
<evidence type="ECO:0000313" key="11">
    <source>
        <dbReference type="WBParaSite" id="TCLT_0000438001-mRNA-1"/>
    </source>
</evidence>
<evidence type="ECO:0000256" key="4">
    <source>
        <dbReference type="ARBA" id="ARBA00035002"/>
    </source>
</evidence>
<dbReference type="InterPro" id="IPR052460">
    <property type="entry name" value="ER_disulfide_reductase"/>
</dbReference>
<feature type="chain" id="PRO_5043126379" description="DnaJ homolog subfamily C member 16" evidence="6">
    <location>
        <begin position="23"/>
        <end position="754"/>
    </location>
</feature>
<reference evidence="11" key="1">
    <citation type="submission" date="2017-02" db="UniProtKB">
        <authorList>
            <consortium name="WormBaseParasite"/>
        </authorList>
    </citation>
    <scope>IDENTIFICATION</scope>
</reference>
<dbReference type="Pfam" id="PF00226">
    <property type="entry name" value="DnaJ"/>
    <property type="match status" value="1"/>
</dbReference>
<protein>
    <recommendedName>
        <fullName evidence="2">DnaJ homolog subfamily C member 16</fullName>
    </recommendedName>
    <alternativeName>
        <fullName evidence="5">Endoplasmic reticulum DNA J domain-containing protein 8</fullName>
    </alternativeName>
</protein>
<feature type="domain" description="Thioredoxin" evidence="8">
    <location>
        <begin position="603"/>
        <end position="744"/>
    </location>
</feature>
<evidence type="ECO:0000256" key="3">
    <source>
        <dbReference type="ARBA" id="ARBA00023006"/>
    </source>
</evidence>
<dbReference type="GO" id="GO:0005789">
    <property type="term" value="C:endoplasmic reticulum membrane"/>
    <property type="evidence" value="ECO:0007669"/>
    <property type="project" value="UniProtKB-SubCell"/>
</dbReference>
<dbReference type="Pfam" id="PF00085">
    <property type="entry name" value="Thioredoxin"/>
    <property type="match status" value="4"/>
</dbReference>
<keyword evidence="3" id="KW-0072">Autophagy</keyword>
<feature type="domain" description="Thioredoxin" evidence="8">
    <location>
        <begin position="104"/>
        <end position="227"/>
    </location>
</feature>
<dbReference type="OMA" id="APTWRKF"/>
<dbReference type="GO" id="GO:0005788">
    <property type="term" value="C:endoplasmic reticulum lumen"/>
    <property type="evidence" value="ECO:0007669"/>
    <property type="project" value="TreeGrafter"/>
</dbReference>
<dbReference type="SMART" id="SM00271">
    <property type="entry name" value="DnaJ"/>
    <property type="match status" value="1"/>
</dbReference>
<feature type="domain" description="Thioredoxin" evidence="8">
    <location>
        <begin position="407"/>
        <end position="519"/>
    </location>
</feature>
<dbReference type="GO" id="GO:0051787">
    <property type="term" value="F:misfolded protein binding"/>
    <property type="evidence" value="ECO:0007669"/>
    <property type="project" value="TreeGrafter"/>
</dbReference>
<dbReference type="CDD" id="cd06257">
    <property type="entry name" value="DnaJ"/>
    <property type="match status" value="1"/>
</dbReference>
<proteinExistence type="predicted"/>
<dbReference type="GO" id="GO:0006914">
    <property type="term" value="P:autophagy"/>
    <property type="evidence" value="ECO:0007669"/>
    <property type="project" value="UniProtKB-KW"/>
</dbReference>
<accession>A0A0N5CVN5</accession>
<comment type="function">
    <text evidence="4">Plays an important role in regulating the size of autophagosomes during the formation process.</text>
</comment>
<evidence type="ECO:0000259" key="8">
    <source>
        <dbReference type="PROSITE" id="PS51352"/>
    </source>
</evidence>
<dbReference type="WBParaSite" id="TCLT_0000438001-mRNA-1">
    <property type="protein sequence ID" value="TCLT_0000438001-mRNA-1"/>
    <property type="gene ID" value="TCLT_0000438001"/>
</dbReference>
<dbReference type="InterPro" id="IPR018253">
    <property type="entry name" value="DnaJ_domain_CS"/>
</dbReference>
<evidence type="ECO:0000259" key="7">
    <source>
        <dbReference type="PROSITE" id="PS50076"/>
    </source>
</evidence>
<evidence type="ECO:0000256" key="1">
    <source>
        <dbReference type="ARBA" id="ARBA00004163"/>
    </source>
</evidence>
<keyword evidence="6" id="KW-0732">Signal</keyword>
<dbReference type="GO" id="GO:0015035">
    <property type="term" value="F:protein-disulfide reductase activity"/>
    <property type="evidence" value="ECO:0007669"/>
    <property type="project" value="TreeGrafter"/>
</dbReference>
<reference evidence="9 10" key="2">
    <citation type="submission" date="2018-11" db="EMBL/GenBank/DDBJ databases">
        <authorList>
            <consortium name="Pathogen Informatics"/>
        </authorList>
    </citation>
    <scope>NUCLEOTIDE SEQUENCE [LARGE SCALE GENOMIC DNA]</scope>
</reference>
<comment type="subcellular location">
    <subcellularLocation>
        <location evidence="1">Endoplasmic reticulum membrane</location>
        <topology evidence="1">Single-pass type IV membrane protein</topology>
    </subcellularLocation>
</comment>
<sequence length="754" mass="87882">MFNNMVFISHFLLYLFFLFANCEDFYRLLGVSRNADNRAIRRAFKKLALTKHPDKNPNDENAHKEFVKLNRAYEVLMNEELRRKYDQYGEEGLSDDFGGGYQYQSWQFYHDNFGIYDEDKEIVTLSRSDFESTVTETDELWFINFYSTFCSHCHRLAPTWRKFAQEMEGVIRIGAVNCAEDPMLCRSQGVMSYPSLIVYPHRRSFKGEREVDLLISFAMDFIDAEVFDLENSDTGLFNSSTSERNSLNWLLDFCTKQTDVCLSELTRKKLAASLNGLLSVGVVNCDKAPKLCTLFQRDNGVVYYRNDNALKPDESLEIDSLDFREVEITVLMHAFSIPYIDGTLQNIVKIEMSENYALLQVYFADCINSKSICDELLLSKFPKWVLFKKHGGYEICHGVMGTINDIVLFAKESHTSPLTTLTFETYADAVNSNEEWLIDYYTPWCPPCLRLLHELRKLHKYVKNIKIGSIDCDQHVNICDRLNVNTYPRIMWHKDGRSYTRSGYSNVGAVVEFIEDARNPAAISLSPFDFEEMVRHRTQSTIWLVDFYAPWCNPCNELAPQYKKLARNMRKKEFLHFGMVDCDYYRPFCTSQNIHAYPTIRLYLPGYQTIDYPSNWRRDHYSMEVWVSQYLPSKVVSIGNEFFDLVLTDKKPWLIDFFVTWCSPCIQFASVFERVAEILEGRVKLAKIDCGQWHSICQDVRIAEYPSLRFYGGSQNTLRQEIGGVIIEVQNADLIVHQIERELTKINRSQKTEL</sequence>
<dbReference type="Gene3D" id="3.40.30.10">
    <property type="entry name" value="Glutaredoxin"/>
    <property type="match status" value="6"/>
</dbReference>
<dbReference type="STRING" id="103827.A0A0N5CVN5"/>
<dbReference type="PANTHER" id="PTHR44340:SF1">
    <property type="entry name" value="DNAJ HOMOLOG SUBFAMILY C MEMBER 10"/>
    <property type="match status" value="1"/>
</dbReference>
<evidence type="ECO:0000256" key="2">
    <source>
        <dbReference type="ARBA" id="ARBA00020921"/>
    </source>
</evidence>
<evidence type="ECO:0000256" key="6">
    <source>
        <dbReference type="SAM" id="SignalP"/>
    </source>
</evidence>
<dbReference type="PROSITE" id="PS50076">
    <property type="entry name" value="DNAJ_2"/>
    <property type="match status" value="1"/>
</dbReference>
<dbReference type="GO" id="GO:0036498">
    <property type="term" value="P:IRE1-mediated unfolded protein response"/>
    <property type="evidence" value="ECO:0007669"/>
    <property type="project" value="TreeGrafter"/>
</dbReference>
<dbReference type="OrthoDB" id="5810603at2759"/>
<dbReference type="PROSITE" id="PS00636">
    <property type="entry name" value="DNAJ_1"/>
    <property type="match status" value="1"/>
</dbReference>
<organism evidence="11">
    <name type="scientific">Thelazia callipaeda</name>
    <name type="common">Oriental eyeworm</name>
    <name type="synonym">Parasitic nematode</name>
    <dbReference type="NCBI Taxonomy" id="103827"/>
    <lineage>
        <taxon>Eukaryota</taxon>
        <taxon>Metazoa</taxon>
        <taxon>Ecdysozoa</taxon>
        <taxon>Nematoda</taxon>
        <taxon>Chromadorea</taxon>
        <taxon>Rhabditida</taxon>
        <taxon>Spirurina</taxon>
        <taxon>Spiruromorpha</taxon>
        <taxon>Thelazioidea</taxon>
        <taxon>Thelaziidae</taxon>
        <taxon>Thelazia</taxon>
    </lineage>
</organism>
<dbReference type="PANTHER" id="PTHR44340">
    <property type="entry name" value="DNAJ HOMOLOG SUBFAMILY C MEMBER 10"/>
    <property type="match status" value="1"/>
</dbReference>
<dbReference type="Gene3D" id="1.10.287.110">
    <property type="entry name" value="DnaJ domain"/>
    <property type="match status" value="1"/>
</dbReference>
<dbReference type="SUPFAM" id="SSF46565">
    <property type="entry name" value="Chaperone J-domain"/>
    <property type="match status" value="1"/>
</dbReference>
<dbReference type="PROSITE" id="PS51352">
    <property type="entry name" value="THIOREDOXIN_2"/>
    <property type="match status" value="3"/>
</dbReference>